<evidence type="ECO:0000313" key="1">
    <source>
        <dbReference type="EMBL" id="CAI9944301.1"/>
    </source>
</evidence>
<evidence type="ECO:0000313" key="3">
    <source>
        <dbReference type="Proteomes" id="UP001642409"/>
    </source>
</evidence>
<proteinExistence type="predicted"/>
<organism evidence="1">
    <name type="scientific">Hexamita inflata</name>
    <dbReference type="NCBI Taxonomy" id="28002"/>
    <lineage>
        <taxon>Eukaryota</taxon>
        <taxon>Metamonada</taxon>
        <taxon>Diplomonadida</taxon>
        <taxon>Hexamitidae</taxon>
        <taxon>Hexamitinae</taxon>
        <taxon>Hexamita</taxon>
    </lineage>
</organism>
<comment type="caution">
    <text evidence="1">The sequence shown here is derived from an EMBL/GenBank/DDBJ whole genome shotgun (WGS) entry which is preliminary data.</text>
</comment>
<accession>A0AA86PT51</accession>
<dbReference type="EMBL" id="CATOUU010000722">
    <property type="protein sequence ID" value="CAI9944301.1"/>
    <property type="molecule type" value="Genomic_DNA"/>
</dbReference>
<dbReference type="AlphaFoldDB" id="A0AA86PT51"/>
<dbReference type="EMBL" id="CAXDID020000154">
    <property type="protein sequence ID" value="CAL6042689.1"/>
    <property type="molecule type" value="Genomic_DNA"/>
</dbReference>
<dbReference type="Proteomes" id="UP001642409">
    <property type="component" value="Unassembled WGS sequence"/>
</dbReference>
<sequence length="180" mass="21567">MLKTKENIVLEQFKLLAMKYLTINTFKSFEPTESLNGTRCYNLVENTPRTQSKDSIKFQQLFSQCLQIIILSNESDNKKLCQQVISYLKCNCSKIFWKQLQELIPEKSIKYLKEYYQNSFKRFAHQEFMTLEDKIILKDLMNEMKSSKPAEIAEIFMEMTKDKNYFRRNVVMYIVNMKNK</sequence>
<keyword evidence="3" id="KW-1185">Reference proteome</keyword>
<evidence type="ECO:0000313" key="2">
    <source>
        <dbReference type="EMBL" id="CAL6042689.1"/>
    </source>
</evidence>
<gene>
    <name evidence="1" type="ORF">HINF_LOCUS31946</name>
    <name evidence="2" type="ORF">HINF_LOCUS39714</name>
</gene>
<reference evidence="2 3" key="2">
    <citation type="submission" date="2024-07" db="EMBL/GenBank/DDBJ databases">
        <authorList>
            <person name="Akdeniz Z."/>
        </authorList>
    </citation>
    <scope>NUCLEOTIDE SEQUENCE [LARGE SCALE GENOMIC DNA]</scope>
</reference>
<reference evidence="1" key="1">
    <citation type="submission" date="2023-06" db="EMBL/GenBank/DDBJ databases">
        <authorList>
            <person name="Kurt Z."/>
        </authorList>
    </citation>
    <scope>NUCLEOTIDE SEQUENCE</scope>
</reference>
<name>A0AA86PT51_9EUKA</name>
<protein>
    <submittedName>
        <fullName evidence="2">Hypothetical_protein</fullName>
    </submittedName>
</protein>